<reference evidence="1 2" key="1">
    <citation type="submission" date="2024-12" db="EMBL/GenBank/DDBJ databases">
        <title>The coexistence of Mycolicibacterium septicum and Mycolicibacterium nivoides in clinical samples.</title>
        <authorList>
            <person name="Wang C."/>
            <person name="Feng Y."/>
            <person name="Zong Z."/>
        </authorList>
    </citation>
    <scope>NUCLEOTIDE SEQUENCE [LARGE SCALE GENOMIC DNA]</scope>
    <source>
        <strain evidence="1 2">120309</strain>
    </source>
</reference>
<dbReference type="RefSeq" id="WP_273545835.1">
    <property type="nucleotide sequence ID" value="NZ_CP034072.1"/>
</dbReference>
<sequence>MRVRALLARARGDEATYGDYRERYRTMATQLDFGGHIALATAMP</sequence>
<accession>A0ABW9LCA2</accession>
<dbReference type="GeneID" id="300560652"/>
<dbReference type="EMBL" id="JBKBDD010000007">
    <property type="protein sequence ID" value="MFN6545609.1"/>
    <property type="molecule type" value="Genomic_DNA"/>
</dbReference>
<keyword evidence="2" id="KW-1185">Reference proteome</keyword>
<gene>
    <name evidence="1" type="ORF">ACK4CT_20665</name>
</gene>
<name>A0ABW9LCA2_9MYCO</name>
<proteinExistence type="predicted"/>
<comment type="caution">
    <text evidence="1">The sequence shown here is derived from an EMBL/GenBank/DDBJ whole genome shotgun (WGS) entry which is preliminary data.</text>
</comment>
<protein>
    <submittedName>
        <fullName evidence="1">Uncharacterized protein</fullName>
    </submittedName>
</protein>
<dbReference type="Proteomes" id="UP001635816">
    <property type="component" value="Unassembled WGS sequence"/>
</dbReference>
<evidence type="ECO:0000313" key="1">
    <source>
        <dbReference type="EMBL" id="MFN6545609.1"/>
    </source>
</evidence>
<organism evidence="1 2">
    <name type="scientific">Mycolicibacterium nivoides</name>
    <dbReference type="NCBI Taxonomy" id="2487344"/>
    <lineage>
        <taxon>Bacteria</taxon>
        <taxon>Bacillati</taxon>
        <taxon>Actinomycetota</taxon>
        <taxon>Actinomycetes</taxon>
        <taxon>Mycobacteriales</taxon>
        <taxon>Mycobacteriaceae</taxon>
        <taxon>Mycolicibacterium</taxon>
    </lineage>
</organism>
<evidence type="ECO:0000313" key="2">
    <source>
        <dbReference type="Proteomes" id="UP001635816"/>
    </source>
</evidence>